<evidence type="ECO:0000313" key="1">
    <source>
        <dbReference type="EMBL" id="QBX34604.1"/>
    </source>
</evidence>
<protein>
    <submittedName>
        <fullName evidence="1">Uncharacterized protein</fullName>
    </submittedName>
</protein>
<sequence>MSLHQPITAASRITRSMSVQDALAWAFLTEKAVLDFDQYGAHEFDRPGVDTIWIMAERHKVGVNVDGGGTSDPHPDAQIIAAAVEALPDALGGRKMATQIAELARARSAPDWGQGERLAITPCGWDWDNDQGCFVAGVSRTGSLWVWRDRHRNKREHKGDVCAISYTGTASMAAAKRRNYLAWCGALLDLWAVLRRDGVLDTITITDVLPPLAPWREVGGMVMSQGKVRFP</sequence>
<organism evidence="1 2">
    <name type="scientific">Paracoccus liaowanqingii</name>
    <dbReference type="NCBI Taxonomy" id="2560053"/>
    <lineage>
        <taxon>Bacteria</taxon>
        <taxon>Pseudomonadati</taxon>
        <taxon>Pseudomonadota</taxon>
        <taxon>Alphaproteobacteria</taxon>
        <taxon>Rhodobacterales</taxon>
        <taxon>Paracoccaceae</taxon>
        <taxon>Paracoccus</taxon>
    </lineage>
</organism>
<dbReference type="Proteomes" id="UP000296374">
    <property type="component" value="Chromosome"/>
</dbReference>
<gene>
    <name evidence="1" type="ORF">E4191_07680</name>
</gene>
<dbReference type="EMBL" id="CP038439">
    <property type="protein sequence ID" value="QBX34604.1"/>
    <property type="molecule type" value="Genomic_DNA"/>
</dbReference>
<dbReference type="RefSeq" id="WP_135312893.1">
    <property type="nucleotide sequence ID" value="NZ_CP038439.1"/>
</dbReference>
<reference evidence="2" key="1">
    <citation type="submission" date="2019-03" db="EMBL/GenBank/DDBJ databases">
        <authorList>
            <person name="Li J."/>
        </authorList>
    </citation>
    <scope>NUCLEOTIDE SEQUENCE [LARGE SCALE GENOMIC DNA]</scope>
    <source>
        <strain evidence="2">2251</strain>
    </source>
</reference>
<dbReference type="AlphaFoldDB" id="A0A4P7HKB8"/>
<accession>A0A4P7HKB8</accession>
<name>A0A4P7HKB8_9RHOB</name>
<evidence type="ECO:0000313" key="2">
    <source>
        <dbReference type="Proteomes" id="UP000296374"/>
    </source>
</evidence>
<proteinExistence type="predicted"/>
<dbReference type="KEGG" id="plia:E4191_07680"/>